<sequence>MEAVEQMSDVRPLNTVDAAYMKVAMEFLEELRFVQVINTLGLATIDLDNLELQHFNRWLSLLCNPDNQFLLSPFKDVSFSVALTKFPSKCFQHPLSAGELALYLQQRDDTDSVLEFAMILKALPALVVLHEIINQ</sequence>
<name>A0A0K2LE79_9LACO</name>
<accession>A0A0K2LE79</accession>
<protein>
    <submittedName>
        <fullName evidence="1">Uncharacterized protein</fullName>
    </submittedName>
</protein>
<keyword evidence="2" id="KW-1185">Reference proteome</keyword>
<dbReference type="EMBL" id="CP012559">
    <property type="protein sequence ID" value="ALB29606.1"/>
    <property type="molecule type" value="Genomic_DNA"/>
</dbReference>
<reference evidence="1 2" key="1">
    <citation type="submission" date="2015-08" db="EMBL/GenBank/DDBJ databases">
        <title>Genomic sequence of Lactobacillus heilongjiangensis DSM 28069, isolated from Chinese traditional pickle.</title>
        <authorList>
            <person name="Jiang X."/>
            <person name="Zheng B."/>
            <person name="Cheng H."/>
        </authorList>
    </citation>
    <scope>NUCLEOTIDE SEQUENCE [LARGE SCALE GENOMIC DNA]</scope>
    <source>
        <strain evidence="1 2">DSM 28069</strain>
    </source>
</reference>
<dbReference type="RefSeq" id="WP_041498894.1">
    <property type="nucleotide sequence ID" value="NZ_BJDV01000005.1"/>
</dbReference>
<dbReference type="Proteomes" id="UP000061546">
    <property type="component" value="Chromosome"/>
</dbReference>
<dbReference type="KEGG" id="lhi:JP39_09715"/>
<organism evidence="1 2">
    <name type="scientific">Companilactobacillus heilongjiangensis</name>
    <dbReference type="NCBI Taxonomy" id="1074467"/>
    <lineage>
        <taxon>Bacteria</taxon>
        <taxon>Bacillati</taxon>
        <taxon>Bacillota</taxon>
        <taxon>Bacilli</taxon>
        <taxon>Lactobacillales</taxon>
        <taxon>Lactobacillaceae</taxon>
        <taxon>Companilactobacillus</taxon>
    </lineage>
</organism>
<dbReference type="AlphaFoldDB" id="A0A0K2LE79"/>
<dbReference type="OrthoDB" id="2325810at2"/>
<evidence type="ECO:0000313" key="2">
    <source>
        <dbReference type="Proteomes" id="UP000061546"/>
    </source>
</evidence>
<proteinExistence type="predicted"/>
<evidence type="ECO:0000313" key="1">
    <source>
        <dbReference type="EMBL" id="ALB29606.1"/>
    </source>
</evidence>
<gene>
    <name evidence="1" type="ORF">JP39_09715</name>
</gene>